<accession>A0ABW1HD44</accession>
<evidence type="ECO:0000256" key="1">
    <source>
        <dbReference type="SAM" id="MobiDB-lite"/>
    </source>
</evidence>
<reference evidence="3" key="1">
    <citation type="journal article" date="2019" name="Int. J. Syst. Evol. Microbiol.">
        <title>The Global Catalogue of Microorganisms (GCM) 10K type strain sequencing project: providing services to taxonomists for standard genome sequencing and annotation.</title>
        <authorList>
            <consortium name="The Broad Institute Genomics Platform"/>
            <consortium name="The Broad Institute Genome Sequencing Center for Infectious Disease"/>
            <person name="Wu L."/>
            <person name="Ma J."/>
        </authorList>
    </citation>
    <scope>NUCLEOTIDE SEQUENCE [LARGE SCALE GENOMIC DNA]</scope>
    <source>
        <strain evidence="3">CGMCC 4.7144</strain>
    </source>
</reference>
<name>A0ABW1HD44_9ACTN</name>
<gene>
    <name evidence="2" type="ORF">ACFQGL_24115</name>
</gene>
<evidence type="ECO:0000313" key="2">
    <source>
        <dbReference type="EMBL" id="MFC5926426.1"/>
    </source>
</evidence>
<dbReference type="Proteomes" id="UP001596226">
    <property type="component" value="Unassembled WGS sequence"/>
</dbReference>
<protein>
    <submittedName>
        <fullName evidence="2">Uncharacterized protein</fullName>
    </submittedName>
</protein>
<sequence length="94" mass="10415">MEIAVIWIPGHIEPSEPVVAVCLSHIRRHAYRFNGIIRASWEAVEQTMVDGEVDVVVIADFAHLPPDRSPRIELATAPPSTAEEDRPVLGPRVN</sequence>
<keyword evidence="3" id="KW-1185">Reference proteome</keyword>
<proteinExistence type="predicted"/>
<dbReference type="RefSeq" id="WP_377514655.1">
    <property type="nucleotide sequence ID" value="NZ_JBHSQS010000016.1"/>
</dbReference>
<feature type="region of interest" description="Disordered" evidence="1">
    <location>
        <begin position="67"/>
        <end position="94"/>
    </location>
</feature>
<evidence type="ECO:0000313" key="3">
    <source>
        <dbReference type="Proteomes" id="UP001596226"/>
    </source>
</evidence>
<comment type="caution">
    <text evidence="2">The sequence shown here is derived from an EMBL/GenBank/DDBJ whole genome shotgun (WGS) entry which is preliminary data.</text>
</comment>
<organism evidence="2 3">
    <name type="scientific">Micromonospora vulcania</name>
    <dbReference type="NCBI Taxonomy" id="1441873"/>
    <lineage>
        <taxon>Bacteria</taxon>
        <taxon>Bacillati</taxon>
        <taxon>Actinomycetota</taxon>
        <taxon>Actinomycetes</taxon>
        <taxon>Micromonosporales</taxon>
        <taxon>Micromonosporaceae</taxon>
        <taxon>Micromonospora</taxon>
    </lineage>
</organism>
<dbReference type="EMBL" id="JBHSQS010000016">
    <property type="protein sequence ID" value="MFC5926426.1"/>
    <property type="molecule type" value="Genomic_DNA"/>
</dbReference>